<dbReference type="RefSeq" id="WP_185427406.1">
    <property type="nucleotide sequence ID" value="NZ_JAARRL010000036.1"/>
</dbReference>
<evidence type="ECO:0000313" key="1">
    <source>
        <dbReference type="EMBL" id="MBC1501976.1"/>
    </source>
</evidence>
<name>A0A841ZBT5_9LIST</name>
<accession>A0A841ZBT5</accession>
<proteinExistence type="predicted"/>
<sequence length="66" mass="7990">MLYKELFDKDVIDEKFGNSQLLRLLQDNSDYPIARKKIELNQKEILVSENTVHDYVEWQPFFEQNL</sequence>
<protein>
    <submittedName>
        <fullName evidence="1">Uncharacterized protein</fullName>
    </submittedName>
</protein>
<organism evidence="1 2">
    <name type="scientific">Listeria weihenstephanensis</name>
    <dbReference type="NCBI Taxonomy" id="1006155"/>
    <lineage>
        <taxon>Bacteria</taxon>
        <taxon>Bacillati</taxon>
        <taxon>Bacillota</taxon>
        <taxon>Bacilli</taxon>
        <taxon>Bacillales</taxon>
        <taxon>Listeriaceae</taxon>
        <taxon>Listeria</taxon>
    </lineage>
</organism>
<comment type="caution">
    <text evidence="1">The sequence shown here is derived from an EMBL/GenBank/DDBJ whole genome shotgun (WGS) entry which is preliminary data.</text>
</comment>
<dbReference type="Proteomes" id="UP000564536">
    <property type="component" value="Unassembled WGS sequence"/>
</dbReference>
<reference evidence="1 2" key="1">
    <citation type="submission" date="2020-03" db="EMBL/GenBank/DDBJ databases">
        <title>Soil Listeria distribution.</title>
        <authorList>
            <person name="Liao J."/>
            <person name="Wiedmann M."/>
        </authorList>
    </citation>
    <scope>NUCLEOTIDE SEQUENCE [LARGE SCALE GENOMIC DNA]</scope>
    <source>
        <strain evidence="1 2">FSL L7-1523</strain>
    </source>
</reference>
<evidence type="ECO:0000313" key="2">
    <source>
        <dbReference type="Proteomes" id="UP000564536"/>
    </source>
</evidence>
<gene>
    <name evidence="1" type="ORF">HB943_15350</name>
</gene>
<dbReference type="AlphaFoldDB" id="A0A841ZBT5"/>
<dbReference type="EMBL" id="JAARRL010000036">
    <property type="protein sequence ID" value="MBC1501976.1"/>
    <property type="molecule type" value="Genomic_DNA"/>
</dbReference>